<evidence type="ECO:0000313" key="4">
    <source>
        <dbReference type="Proteomes" id="UP000070444"/>
    </source>
</evidence>
<feature type="region of interest" description="Disordered" evidence="2">
    <location>
        <begin position="110"/>
        <end position="136"/>
    </location>
</feature>
<name>A0A137NPD6_CONC2</name>
<sequence>QLICPKANSKCNSIGKLTLNTINNNLALKCSNKHCHANIKNSDALALYSKAGFPINFEPFNLLEDPKLIHPNPAFNSLSYLIKPILRNKLEGGPYYDLAGFINPESLNLTTSSTNKRAPTSGFNTPSDNEDNLTSSHLNSISNKKFIQSNDMDLDDDLASCNTSLKAKNDFLTKELEEIKEINKKLRNEMHDLNHRLMEHLIKIQHQHDNYPTIQQASYPSNSSPPTIFHSKTPLNKSLYSEVLKDMNFVFNSEEEATNNQAYASLKFLNTPSNFKTKSLTAPKKVYLKGLKRNPIGQIRKAFRHLNFTISKILNISFVGYNTTELLIDESYVEEFQGIINSKMSKLNWAIIPNFNPIKSANPKATIEDHKKCKEIFLRRISGIIYNTPVLDVKEYYSNELEKLGLTPSPPQNESPSTSTSNDLTTNNYSNIQNEFSPEMIASIEFLSGKKITSTLSNNSDQMDIDNEETISQTLDINQSNYWNCCGISSISLEQYLAEFIPSIDFDILFLAETWFQDLPQFISHPNYICHSTITPRICIANNHYTRHTSGIYCLAHTSLKPYILSYHTTPYSITIIFQPPNPISIPNNLNFNAKPTMPTMPIKPTIPTNPINTNINSFNSLPSTSYFTSYSNSNSIPNLALNTTSPSASLLNSTPYIFKPITIQAIYIPPSLSLQDTSKFITPPYPIDVLIGDVGYSGHHI</sequence>
<feature type="compositionally biased region" description="Low complexity" evidence="2">
    <location>
        <begin position="417"/>
        <end position="429"/>
    </location>
</feature>
<proteinExistence type="predicted"/>
<dbReference type="AlphaFoldDB" id="A0A137NPD6"/>
<feature type="coiled-coil region" evidence="1">
    <location>
        <begin position="162"/>
        <end position="203"/>
    </location>
</feature>
<protein>
    <submittedName>
        <fullName evidence="3">Uncharacterized protein</fullName>
    </submittedName>
</protein>
<organism evidence="3 4">
    <name type="scientific">Conidiobolus coronatus (strain ATCC 28846 / CBS 209.66 / NRRL 28638)</name>
    <name type="common">Delacroixia coronata</name>
    <dbReference type="NCBI Taxonomy" id="796925"/>
    <lineage>
        <taxon>Eukaryota</taxon>
        <taxon>Fungi</taxon>
        <taxon>Fungi incertae sedis</taxon>
        <taxon>Zoopagomycota</taxon>
        <taxon>Entomophthoromycotina</taxon>
        <taxon>Entomophthoromycetes</taxon>
        <taxon>Entomophthorales</taxon>
        <taxon>Ancylistaceae</taxon>
        <taxon>Conidiobolus</taxon>
    </lineage>
</organism>
<evidence type="ECO:0000256" key="2">
    <source>
        <dbReference type="SAM" id="MobiDB-lite"/>
    </source>
</evidence>
<feature type="region of interest" description="Disordered" evidence="2">
    <location>
        <begin position="404"/>
        <end position="429"/>
    </location>
</feature>
<dbReference type="Proteomes" id="UP000070444">
    <property type="component" value="Unassembled WGS sequence"/>
</dbReference>
<keyword evidence="4" id="KW-1185">Reference proteome</keyword>
<evidence type="ECO:0000313" key="3">
    <source>
        <dbReference type="EMBL" id="KXN64598.1"/>
    </source>
</evidence>
<reference evidence="3 4" key="1">
    <citation type="journal article" date="2015" name="Genome Biol. Evol.">
        <title>Phylogenomic analyses indicate that early fungi evolved digesting cell walls of algal ancestors of land plants.</title>
        <authorList>
            <person name="Chang Y."/>
            <person name="Wang S."/>
            <person name="Sekimoto S."/>
            <person name="Aerts A.L."/>
            <person name="Choi C."/>
            <person name="Clum A."/>
            <person name="LaButti K.M."/>
            <person name="Lindquist E.A."/>
            <person name="Yee Ngan C."/>
            <person name="Ohm R.A."/>
            <person name="Salamov A.A."/>
            <person name="Grigoriev I.V."/>
            <person name="Spatafora J.W."/>
            <person name="Berbee M.L."/>
        </authorList>
    </citation>
    <scope>NUCLEOTIDE SEQUENCE [LARGE SCALE GENOMIC DNA]</scope>
    <source>
        <strain evidence="3 4">NRRL 28638</strain>
    </source>
</reference>
<keyword evidence="1" id="KW-0175">Coiled coil</keyword>
<evidence type="ECO:0000256" key="1">
    <source>
        <dbReference type="SAM" id="Coils"/>
    </source>
</evidence>
<dbReference type="EMBL" id="KQ965380">
    <property type="protein sequence ID" value="KXN64598.1"/>
    <property type="molecule type" value="Genomic_DNA"/>
</dbReference>
<dbReference type="OrthoDB" id="5599800at2759"/>
<feature type="non-terminal residue" evidence="3">
    <location>
        <position position="1"/>
    </location>
</feature>
<accession>A0A137NPD6</accession>
<dbReference type="STRING" id="796925.A0A137NPD6"/>
<gene>
    <name evidence="3" type="ORF">CONCODRAFT_14238</name>
</gene>